<evidence type="ECO:0000259" key="2">
    <source>
        <dbReference type="Pfam" id="PF25202"/>
    </source>
</evidence>
<dbReference type="Pfam" id="PF25202">
    <property type="entry name" value="DUF7834"/>
    <property type="match status" value="1"/>
</dbReference>
<name>A0ABS6YBX8_9BACT</name>
<dbReference type="PANTHER" id="PTHR35149:SF2">
    <property type="entry name" value="DUF262 DOMAIN-CONTAINING PROTEIN"/>
    <property type="match status" value="1"/>
</dbReference>
<proteinExistence type="predicted"/>
<accession>A0ABS6YBX8</accession>
<organism evidence="3 4">
    <name type="scientific">Hoylesella nanceiensis</name>
    <dbReference type="NCBI Taxonomy" id="425941"/>
    <lineage>
        <taxon>Bacteria</taxon>
        <taxon>Pseudomonadati</taxon>
        <taxon>Bacteroidota</taxon>
        <taxon>Bacteroidia</taxon>
        <taxon>Bacteroidales</taxon>
        <taxon>Prevotellaceae</taxon>
        <taxon>Hoylesella</taxon>
    </lineage>
</organism>
<keyword evidence="4" id="KW-1185">Reference proteome</keyword>
<protein>
    <submittedName>
        <fullName evidence="3">DUF262 domain-containing protein</fullName>
    </submittedName>
</protein>
<comment type="caution">
    <text evidence="3">The sequence shown here is derived from an EMBL/GenBank/DDBJ whole genome shotgun (WGS) entry which is preliminary data.</text>
</comment>
<dbReference type="Proteomes" id="UP000788426">
    <property type="component" value="Unassembled WGS sequence"/>
</dbReference>
<dbReference type="InterPro" id="IPR057156">
    <property type="entry name" value="DUF7834"/>
</dbReference>
<gene>
    <name evidence="3" type="ORF">KZO38_04770</name>
</gene>
<dbReference type="RefSeq" id="WP_219480563.1">
    <property type="nucleotide sequence ID" value="NZ_JABZTC010000003.1"/>
</dbReference>
<reference evidence="3 4" key="1">
    <citation type="submission" date="2021-07" db="EMBL/GenBank/DDBJ databases">
        <title>Genomic diversity and antimicrobial resistance of Prevotella spp. isolated from chronic lung disease airways.</title>
        <authorList>
            <person name="Webb K.A."/>
            <person name="Olagoke O.S."/>
            <person name="Baird T."/>
            <person name="Neill J."/>
            <person name="Pham A."/>
            <person name="Wells T.J."/>
            <person name="Ramsay K.A."/>
            <person name="Bell S.C."/>
            <person name="Sarovich D.S."/>
            <person name="Price E.P."/>
        </authorList>
    </citation>
    <scope>NUCLEOTIDE SEQUENCE [LARGE SCALE GENOMIC DNA]</scope>
    <source>
        <strain evidence="3 4">SCHI0011.S.12</strain>
    </source>
</reference>
<dbReference type="PANTHER" id="PTHR35149">
    <property type="entry name" value="SLL5132 PROTEIN"/>
    <property type="match status" value="1"/>
</dbReference>
<feature type="domain" description="GmrSD restriction endonucleases N-terminal" evidence="1">
    <location>
        <begin position="20"/>
        <end position="182"/>
    </location>
</feature>
<dbReference type="EMBL" id="JAHXCT010000003">
    <property type="protein sequence ID" value="MBW4769071.1"/>
    <property type="molecule type" value="Genomic_DNA"/>
</dbReference>
<evidence type="ECO:0000313" key="3">
    <source>
        <dbReference type="EMBL" id="MBW4769071.1"/>
    </source>
</evidence>
<sequence>MKKKKSTPKIWSVDKLLGENLVVPRYQRPYKWSAKNITELILDTQKSIEESRKYANFKYRVGTVILHKNDKGEYEIVDGQQRIFSFLLLKMYLSEGFSSTLLNTKYSNKVTQKNLHDNFTTIREWFSSLDDSSKADFHKALGYILEVVVIVVDRLDEAFQLFDSQNTRGRALYPHDLLKAYHLREIRDKYEMQHAVIKWESKKPGAIRELFDLYLFPLWNWAKSRKCGNFTTADIDVYKGIEAGSGYTYARRANKAMPYFLLTEPFVSGCDFFEMVDHYMQMLQNIKDEIVTNSAFHEIEMILTGGKDVDSVEKFDKVSKSSSTGLNYARNLFFCALLCYYDRFHNFDVVAVKKLFTWAMMVRIDMLHLGFDTINRYAIGQGNNDKYSNAMPVISMIAYARRHTEISSMRLSLRSDGKAASDKWNDLYNKLLQLNGYK</sequence>
<dbReference type="Pfam" id="PF03235">
    <property type="entry name" value="GmrSD_N"/>
    <property type="match status" value="1"/>
</dbReference>
<dbReference type="InterPro" id="IPR004919">
    <property type="entry name" value="GmrSD_N"/>
</dbReference>
<evidence type="ECO:0000313" key="4">
    <source>
        <dbReference type="Proteomes" id="UP000788426"/>
    </source>
</evidence>
<evidence type="ECO:0000259" key="1">
    <source>
        <dbReference type="Pfam" id="PF03235"/>
    </source>
</evidence>
<feature type="domain" description="DUF7834" evidence="2">
    <location>
        <begin position="192"/>
        <end position="417"/>
    </location>
</feature>